<keyword evidence="3" id="KW-1185">Reference proteome</keyword>
<dbReference type="Proteomes" id="UP000033608">
    <property type="component" value="Unassembled WGS sequence"/>
</dbReference>
<dbReference type="EMBL" id="FQVC01000004">
    <property type="protein sequence ID" value="SHF02841.1"/>
    <property type="molecule type" value="Genomic_DNA"/>
</dbReference>
<dbReference type="EMBL" id="LAJF01000062">
    <property type="protein sequence ID" value="KKB84981.1"/>
    <property type="molecule type" value="Genomic_DNA"/>
</dbReference>
<dbReference type="STRING" id="1121477.SAMN02745223_01613"/>
<dbReference type="Pfam" id="PF07394">
    <property type="entry name" value="DUF1501"/>
    <property type="match status" value="1"/>
</dbReference>
<name>A0A0F5LRP7_9HYPH</name>
<dbReference type="PANTHER" id="PTHR43737:SF1">
    <property type="entry name" value="DUF1501 DOMAIN-CONTAINING PROTEIN"/>
    <property type="match status" value="1"/>
</dbReference>
<dbReference type="AlphaFoldDB" id="A0A0F5LRP7"/>
<protein>
    <submittedName>
        <fullName evidence="2">Uncharacterized conserved protein, DUF1501 family</fullName>
    </submittedName>
</protein>
<evidence type="ECO:0000313" key="2">
    <source>
        <dbReference type="EMBL" id="SHF02841.1"/>
    </source>
</evidence>
<proteinExistence type="predicted"/>
<evidence type="ECO:0000313" key="1">
    <source>
        <dbReference type="EMBL" id="KKB84981.1"/>
    </source>
</evidence>
<reference evidence="1 3" key="1">
    <citation type="submission" date="2015-03" db="EMBL/GenBank/DDBJ databases">
        <authorList>
            <person name="Hassan Y.I."/>
            <person name="Lepp D."/>
            <person name="Zhou T."/>
        </authorList>
    </citation>
    <scope>NUCLEOTIDE SEQUENCE [LARGE SCALE GENOMIC DNA]</scope>
    <source>
        <strain evidence="1 3">DSM 17137</strain>
    </source>
</reference>
<evidence type="ECO:0000313" key="3">
    <source>
        <dbReference type="Proteomes" id="UP000033608"/>
    </source>
</evidence>
<dbReference type="PATRIC" id="fig|1121477.3.peg.2947"/>
<dbReference type="RefSeq" id="WP_046134992.1">
    <property type="nucleotide sequence ID" value="NZ_FQVC01000004.1"/>
</dbReference>
<accession>A0A0F5LRP7</accession>
<dbReference type="PANTHER" id="PTHR43737">
    <property type="entry name" value="BLL7424 PROTEIN"/>
    <property type="match status" value="1"/>
</dbReference>
<gene>
    <name evidence="2" type="ORF">SAMN02745223_01613</name>
    <name evidence="1" type="ORF">VW29_09240</name>
</gene>
<dbReference type="OrthoDB" id="9779968at2"/>
<reference evidence="2 4" key="2">
    <citation type="submission" date="2016-11" db="EMBL/GenBank/DDBJ databases">
        <authorList>
            <person name="Jaros S."/>
            <person name="Januszkiewicz K."/>
            <person name="Wedrychowicz H."/>
        </authorList>
    </citation>
    <scope>NUCLEOTIDE SEQUENCE [LARGE SCALE GENOMIC DNA]</scope>
    <source>
        <strain evidence="2 4">DSM 17137</strain>
    </source>
</reference>
<evidence type="ECO:0000313" key="4">
    <source>
        <dbReference type="Proteomes" id="UP000184533"/>
    </source>
</evidence>
<dbReference type="Proteomes" id="UP000184533">
    <property type="component" value="Unassembled WGS sequence"/>
</dbReference>
<sequence length="416" mass="45699">MAKTPRLSGSAKQSLLRSGFGSMVLEGASGITTSPVWSKVAKAQAAANDRILVIVELSGGNDGLNTVIPFADDVYYGARPNLGIKKDKLLRIDDHFGFQKSMLGFERLYKDGLMGLVHGVGYDQPSFSHFSSMAFWQTGAPNSGEAYGWLGRMADAIDPLGHTTNFLVNIDDSQSLAVRAMNHVPLVFNNPDTFTRHMFDEEKSAFSAIDRRDSNGSGNASQDFLFDIAASAKSSEQLVRDAWTDYETPIDYGLVPFGLEKVAALVAADFPTKVYYVPYRNNAFDTHVYQGDLHSRLWSYTSDHIAAFVRDMERLGRSDDVVVMVFSEFGRRVAENTSLGTDHGTAGPVFVIGKPVIGGRYGAVPSLTDLDDGNLKFTTDYRRIYSTLIQGWMGHDHADGILKQQFNPIPMFGSRG</sequence>
<dbReference type="InterPro" id="IPR010869">
    <property type="entry name" value="DUF1501"/>
</dbReference>
<organism evidence="1 3">
    <name type="scientific">Devosia limi DSM 17137</name>
    <dbReference type="NCBI Taxonomy" id="1121477"/>
    <lineage>
        <taxon>Bacteria</taxon>
        <taxon>Pseudomonadati</taxon>
        <taxon>Pseudomonadota</taxon>
        <taxon>Alphaproteobacteria</taxon>
        <taxon>Hyphomicrobiales</taxon>
        <taxon>Devosiaceae</taxon>
        <taxon>Devosia</taxon>
    </lineage>
</organism>